<organism evidence="8 9">
    <name type="scientific">Paracoccus benzoatiresistens</name>
    <dbReference type="NCBI Taxonomy" id="2997341"/>
    <lineage>
        <taxon>Bacteria</taxon>
        <taxon>Pseudomonadati</taxon>
        <taxon>Pseudomonadota</taxon>
        <taxon>Alphaproteobacteria</taxon>
        <taxon>Rhodobacterales</taxon>
        <taxon>Paracoccaceae</taxon>
        <taxon>Paracoccus</taxon>
    </lineage>
</organism>
<evidence type="ECO:0000259" key="7">
    <source>
        <dbReference type="SMART" id="SM00988"/>
    </source>
</evidence>
<dbReference type="RefSeq" id="WP_268940119.1">
    <property type="nucleotide sequence ID" value="NZ_JAPTYD010000001.1"/>
</dbReference>
<keyword evidence="2 5" id="KW-0963">Cytoplasm</keyword>
<evidence type="ECO:0000256" key="4">
    <source>
        <dbReference type="ARBA" id="ARBA00023186"/>
    </source>
</evidence>
<dbReference type="Proteomes" id="UP001149822">
    <property type="component" value="Unassembled WGS sequence"/>
</dbReference>
<evidence type="ECO:0000256" key="2">
    <source>
        <dbReference type="ARBA" id="ARBA00022490"/>
    </source>
</evidence>
<dbReference type="SMART" id="SM00988">
    <property type="entry name" value="UreE_N"/>
    <property type="match status" value="1"/>
</dbReference>
<proteinExistence type="inferred from homology"/>
<dbReference type="InterPro" id="IPR007864">
    <property type="entry name" value="UreE_C_dom"/>
</dbReference>
<dbReference type="SUPFAM" id="SSF69287">
    <property type="entry name" value="Urease metallochaperone UreE, N-terminal domain"/>
    <property type="match status" value="1"/>
</dbReference>
<dbReference type="InterPro" id="IPR012406">
    <property type="entry name" value="UreE"/>
</dbReference>
<gene>
    <name evidence="5" type="primary">ureE</name>
    <name evidence="8" type="ORF">OU682_00580</name>
</gene>
<dbReference type="EMBL" id="JAPTYD010000001">
    <property type="protein sequence ID" value="MCZ0960109.1"/>
    <property type="molecule type" value="Genomic_DNA"/>
</dbReference>
<feature type="region of interest" description="Disordered" evidence="6">
    <location>
        <begin position="136"/>
        <end position="185"/>
    </location>
</feature>
<dbReference type="CDD" id="cd00571">
    <property type="entry name" value="UreE"/>
    <property type="match status" value="1"/>
</dbReference>
<comment type="function">
    <text evidence="5">Involved in urease metallocenter assembly. Binds nickel. Probably functions as a nickel donor during metallocenter assembly.</text>
</comment>
<keyword evidence="9" id="KW-1185">Reference proteome</keyword>
<evidence type="ECO:0000256" key="3">
    <source>
        <dbReference type="ARBA" id="ARBA00022596"/>
    </source>
</evidence>
<name>A0ABT4IZ27_9RHOB</name>
<feature type="compositionally biased region" description="Basic and acidic residues" evidence="6">
    <location>
        <begin position="144"/>
        <end position="185"/>
    </location>
</feature>
<evidence type="ECO:0000256" key="1">
    <source>
        <dbReference type="ARBA" id="ARBA00004496"/>
    </source>
</evidence>
<comment type="caution">
    <text evidence="8">The sequence shown here is derived from an EMBL/GenBank/DDBJ whole genome shotgun (WGS) entry which is preliminary data.</text>
</comment>
<evidence type="ECO:0000256" key="6">
    <source>
        <dbReference type="SAM" id="MobiDB-lite"/>
    </source>
</evidence>
<evidence type="ECO:0000313" key="9">
    <source>
        <dbReference type="Proteomes" id="UP001149822"/>
    </source>
</evidence>
<dbReference type="InterPro" id="IPR004029">
    <property type="entry name" value="UreE_N"/>
</dbReference>
<accession>A0ABT4IZ27</accession>
<dbReference type="InterPro" id="IPR036118">
    <property type="entry name" value="UreE_N_sf"/>
</dbReference>
<dbReference type="Gene3D" id="2.60.260.20">
    <property type="entry name" value="Urease metallochaperone UreE, N-terminal domain"/>
    <property type="match status" value="1"/>
</dbReference>
<dbReference type="SUPFAM" id="SSF69737">
    <property type="entry name" value="Urease metallochaperone UreE, C-terminal domain"/>
    <property type="match status" value="1"/>
</dbReference>
<comment type="subcellular location">
    <subcellularLocation>
        <location evidence="1 5">Cytoplasm</location>
    </subcellularLocation>
</comment>
<keyword evidence="3 5" id="KW-0533">Nickel</keyword>
<comment type="similarity">
    <text evidence="5">Belongs to the UreE family.</text>
</comment>
<feature type="domain" description="UreE urease accessory N-terminal" evidence="7">
    <location>
        <begin position="1"/>
        <end position="68"/>
    </location>
</feature>
<dbReference type="Pfam" id="PF02814">
    <property type="entry name" value="UreE_N"/>
    <property type="match status" value="1"/>
</dbReference>
<dbReference type="Gene3D" id="3.30.70.790">
    <property type="entry name" value="UreE, C-terminal domain"/>
    <property type="match status" value="1"/>
</dbReference>
<dbReference type="Pfam" id="PF05194">
    <property type="entry name" value="UreE_C"/>
    <property type="match status" value="1"/>
</dbReference>
<protein>
    <recommendedName>
        <fullName evidence="5">Urease accessory protein UreE</fullName>
    </recommendedName>
</protein>
<reference evidence="8" key="1">
    <citation type="submission" date="2022-12" db="EMBL/GenBank/DDBJ databases">
        <title>Paracoccus sp. EF6 isolated from a lake water.</title>
        <authorList>
            <person name="Liu H."/>
        </authorList>
    </citation>
    <scope>NUCLEOTIDE SEQUENCE</scope>
    <source>
        <strain evidence="8">EF6</strain>
    </source>
</reference>
<dbReference type="HAMAP" id="MF_00822">
    <property type="entry name" value="UreE"/>
    <property type="match status" value="1"/>
</dbReference>
<evidence type="ECO:0000256" key="5">
    <source>
        <dbReference type="HAMAP-Rule" id="MF_00822"/>
    </source>
</evidence>
<sequence>MITATRIIRNAPTPFDGEVSLDYEERLLRRKKMSCQAAFGCDDFLVDLPEVTSLEDGDAFELSDGRRIVVRAKAEPVMVVRGHLARLAWHIGNRHTPCRIEADRLVIRQDHVLEAMLRKLGADICHKDLPFRPEGGAYGHGRTFGHDHGPDHEHDHDHDHGDDHGGAHDHDHTHDHSHGNEHHHA</sequence>
<keyword evidence="4 5" id="KW-0143">Chaperone</keyword>
<evidence type="ECO:0000313" key="8">
    <source>
        <dbReference type="EMBL" id="MCZ0960109.1"/>
    </source>
</evidence>